<evidence type="ECO:0000256" key="1">
    <source>
        <dbReference type="ARBA" id="ARBA00001946"/>
    </source>
</evidence>
<proteinExistence type="predicted"/>
<dbReference type="PANTHER" id="PTHR32308">
    <property type="entry name" value="LYASE BETA SUBUNIT, PUTATIVE (AFU_ORTHOLOGUE AFUA_4G13030)-RELATED"/>
    <property type="match status" value="1"/>
</dbReference>
<keyword evidence="4" id="KW-0456">Lyase</keyword>
<dbReference type="PANTHER" id="PTHR32308:SF10">
    <property type="entry name" value="CITRATE LYASE SUBUNIT BETA"/>
    <property type="match status" value="1"/>
</dbReference>
<dbReference type="STRING" id="37916.MCHLDSM_03215"/>
<dbReference type="InterPro" id="IPR039480">
    <property type="entry name" value="C-C_Bond_Lyase-like"/>
</dbReference>
<evidence type="ECO:0000256" key="2">
    <source>
        <dbReference type="ARBA" id="ARBA00022723"/>
    </source>
</evidence>
<comment type="caution">
    <text evidence="4">The sequence shown here is derived from an EMBL/GenBank/DDBJ whole genome shotgun (WGS) entry which is preliminary data.</text>
</comment>
<dbReference type="GO" id="GO:0000287">
    <property type="term" value="F:magnesium ion binding"/>
    <property type="evidence" value="ECO:0007669"/>
    <property type="project" value="TreeGrafter"/>
</dbReference>
<reference evidence="4 5" key="1">
    <citation type="journal article" date="2015" name="Genome Biol. Evol.">
        <title>Characterization of Three Mycobacterium spp. with Potential Use in Bioremediation by Genome Sequencing and Comparative Genomics.</title>
        <authorList>
            <person name="Das S."/>
            <person name="Pettersson B.M."/>
            <person name="Behra P.R."/>
            <person name="Ramesh M."/>
            <person name="Dasgupta S."/>
            <person name="Bhattacharya A."/>
            <person name="Kirsebom L.A."/>
        </authorList>
    </citation>
    <scope>NUCLEOTIDE SEQUENCE [LARGE SCALE GENOMIC DNA]</scope>
    <source>
        <strain evidence="4 5">DSM 43826</strain>
    </source>
</reference>
<dbReference type="Pfam" id="PF15617">
    <property type="entry name" value="C-C_Bond_Lyase"/>
    <property type="match status" value="1"/>
</dbReference>
<dbReference type="Gene3D" id="3.20.20.60">
    <property type="entry name" value="Phosphoenolpyruvate-binding domains"/>
    <property type="match status" value="2"/>
</dbReference>
<name>A0A0J6W205_9MYCO</name>
<dbReference type="EMBL" id="JYNL01000027">
    <property type="protein sequence ID" value="KMO75717.1"/>
    <property type="molecule type" value="Genomic_DNA"/>
</dbReference>
<dbReference type="AlphaFoldDB" id="A0A0J6W205"/>
<sequence>MTDGEVATTLGIQHFQHLNASQQAQLFWKPPEVISLHDEPRLIATALGATLYIPADRPDLAATVTRRASEGICSMVLDLEDAVDDMHADAAMHNVVTALDELAADPLATMVFVRVRSYDCIPQIADRLTVGAHALAGFVIPKFEADTGARYLRQTEDAASALSRHLYCMPVLESERILFQETRDAELTALVDLLDEHRQTVLAVRVGATDMCGSLGIRRDRDHTIYDVKVVADVLAAIINRFGRPDGTGFVVTAPVWEYFADHERLFRPLLRATPFRDHDAVRFRDMLVSRDLDGLLREISLDRANGLLGKTIIHPTHAAPVHALSVVTHEEFRDASDIAASDTGGVSRSHYRNKMNESRPHRVWAHQVLQRARVFGVANDGVTFVDFLTALAGR</sequence>
<dbReference type="RefSeq" id="WP_372516231.1">
    <property type="nucleotide sequence ID" value="NZ_JYNL01000027.1"/>
</dbReference>
<dbReference type="GO" id="GO:0006107">
    <property type="term" value="P:oxaloacetate metabolic process"/>
    <property type="evidence" value="ECO:0007669"/>
    <property type="project" value="TreeGrafter"/>
</dbReference>
<dbReference type="InterPro" id="IPR015813">
    <property type="entry name" value="Pyrv/PenolPyrv_kinase-like_dom"/>
</dbReference>
<dbReference type="GO" id="GO:0016829">
    <property type="term" value="F:lyase activity"/>
    <property type="evidence" value="ECO:0007669"/>
    <property type="project" value="UniProtKB-KW"/>
</dbReference>
<accession>A0A0J6W205</accession>
<dbReference type="SUPFAM" id="SSF51621">
    <property type="entry name" value="Phosphoenolpyruvate/pyruvate domain"/>
    <property type="match status" value="1"/>
</dbReference>
<gene>
    <name evidence="4" type="ORF">MCHLDSM_03215</name>
</gene>
<dbReference type="InterPro" id="IPR040442">
    <property type="entry name" value="Pyrv_kinase-like_dom_sf"/>
</dbReference>
<comment type="cofactor">
    <cofactor evidence="1">
        <name>Mg(2+)</name>
        <dbReference type="ChEBI" id="CHEBI:18420"/>
    </cofactor>
</comment>
<keyword evidence="5" id="KW-1185">Reference proteome</keyword>
<keyword evidence="2" id="KW-0479">Metal-binding</keyword>
<keyword evidence="3" id="KW-0460">Magnesium</keyword>
<evidence type="ECO:0000313" key="4">
    <source>
        <dbReference type="EMBL" id="KMO75717.1"/>
    </source>
</evidence>
<dbReference type="PATRIC" id="fig|37916.4.peg.3140"/>
<organism evidence="4 5">
    <name type="scientific">Mycolicibacterium chlorophenolicum</name>
    <dbReference type="NCBI Taxonomy" id="37916"/>
    <lineage>
        <taxon>Bacteria</taxon>
        <taxon>Bacillati</taxon>
        <taxon>Actinomycetota</taxon>
        <taxon>Actinomycetes</taxon>
        <taxon>Mycobacteriales</taxon>
        <taxon>Mycobacteriaceae</taxon>
        <taxon>Mycolicibacterium</taxon>
    </lineage>
</organism>
<evidence type="ECO:0000256" key="3">
    <source>
        <dbReference type="ARBA" id="ARBA00022842"/>
    </source>
</evidence>
<protein>
    <submittedName>
        <fullName evidence="4">HpcH/HpaI aldolase/citrate lyase family protein</fullName>
    </submittedName>
</protein>
<dbReference type="Proteomes" id="UP000036513">
    <property type="component" value="Unassembled WGS sequence"/>
</dbReference>
<evidence type="ECO:0000313" key="5">
    <source>
        <dbReference type="Proteomes" id="UP000036513"/>
    </source>
</evidence>